<keyword evidence="2" id="KW-1185">Reference proteome</keyword>
<dbReference type="Proteomes" id="UP000007599">
    <property type="component" value="Chromosome I"/>
</dbReference>
<evidence type="ECO:0000313" key="1">
    <source>
        <dbReference type="EMBL" id="CCG52922.1"/>
    </source>
</evidence>
<dbReference type="OrthoDB" id="9785375at2"/>
<dbReference type="Gene3D" id="3.90.550.10">
    <property type="entry name" value="Spore Coat Polysaccharide Biosynthesis Protein SpsA, Chain A"/>
    <property type="match status" value="1"/>
</dbReference>
<dbReference type="AlphaFoldDB" id="H8XUD9"/>
<dbReference type="PATRIC" id="fig|1094466.5.peg.932"/>
<dbReference type="InterPro" id="IPR029044">
    <property type="entry name" value="Nucleotide-diphossugar_trans"/>
</dbReference>
<dbReference type="eggNOG" id="COG2242">
    <property type="taxonomic scope" value="Bacteria"/>
</dbReference>
<sequence>MSLAPILLFTYNRPEHTQAVLDSLSKNKEAIDSVLYIFCDGLKENSSEENKSKNKLVQQIISSENRFKEVKITIQTKNKGLARSIIDGLNTVFLEHEKLIVLEDDLILSPFFLAYMNDSLNRYKDFKNVGEIGSCNFFACGKEFPTYFFTNMPDTWGWGTWKDRWNKFNEDAVFLYKELEKNNKMHAFNTYGAYDMEGMLKDQIFGKVDSWAIRWQAVMVLNNWLCLYPNPSYSNHIESINATHAKINMVPPLQNNEPTFETIEIKELKNVTEAMQLGYSGKGDYFGKLSKKYLKKKTKKILKSVLLFPLPYGIVAFFKKNKPKK</sequence>
<name>H8XUD9_FLAIG</name>
<reference evidence="1 2" key="1">
    <citation type="journal article" date="2012" name="J. Bacteriol.">
        <title>Complete Genome Sequence of Flavobacterium indicum GPSTA100-9T, Isolated from Warm Spring Water.</title>
        <authorList>
            <person name="Barbier P."/>
            <person name="Houel A."/>
            <person name="Loux V."/>
            <person name="Poulain J."/>
            <person name="Bernardet J.F."/>
            <person name="Touchon M."/>
            <person name="Duchaud E."/>
        </authorList>
    </citation>
    <scope>NUCLEOTIDE SEQUENCE [LARGE SCALE GENOMIC DNA]</scope>
    <source>
        <strain evidence="2">DSM 17447 / CIP 109464 / GPTSA100-9</strain>
    </source>
</reference>
<reference evidence="2" key="2">
    <citation type="submission" date="2012-03" db="EMBL/GenBank/DDBJ databases">
        <title>Complete genome sequence of Flavobacterium indicum GPTSA100-9T, isolated from warm spring water.</title>
        <authorList>
            <person name="Barbier P."/>
            <person name="Houel A."/>
            <person name="Loux V."/>
            <person name="Poulain J."/>
            <person name="Bernardet J.-F."/>
            <person name="Touchon M."/>
            <person name="Duchaud E."/>
        </authorList>
    </citation>
    <scope>NUCLEOTIDE SEQUENCE [LARGE SCALE GENOMIC DNA]</scope>
    <source>
        <strain evidence="2">DSM 17447 / CIP 109464 / GPTSA100-9</strain>
    </source>
</reference>
<evidence type="ECO:0000313" key="2">
    <source>
        <dbReference type="Proteomes" id="UP000007599"/>
    </source>
</evidence>
<protein>
    <submittedName>
        <fullName evidence="1">Uncharacterized protein</fullName>
    </submittedName>
</protein>
<organism evidence="1 2">
    <name type="scientific">Flavobacterium indicum (strain DSM 17447 / CIP 109464 / GPTSA100-9)</name>
    <dbReference type="NCBI Taxonomy" id="1094466"/>
    <lineage>
        <taxon>Bacteria</taxon>
        <taxon>Pseudomonadati</taxon>
        <taxon>Bacteroidota</taxon>
        <taxon>Flavobacteriia</taxon>
        <taxon>Flavobacteriales</taxon>
        <taxon>Flavobacteriaceae</taxon>
        <taxon>Flavobacterium</taxon>
    </lineage>
</organism>
<dbReference type="STRING" id="1094466.KQS_04770"/>
<proteinExistence type="predicted"/>
<dbReference type="SUPFAM" id="SSF53448">
    <property type="entry name" value="Nucleotide-diphospho-sugar transferases"/>
    <property type="match status" value="1"/>
</dbReference>
<dbReference type="HOGENOM" id="CLU_054735_0_0_10"/>
<dbReference type="RefSeq" id="WP_014388063.1">
    <property type="nucleotide sequence ID" value="NC_017025.1"/>
</dbReference>
<gene>
    <name evidence="1" type="ordered locus">KQS_04770</name>
</gene>
<dbReference type="EMBL" id="HE774682">
    <property type="protein sequence ID" value="CCG52922.1"/>
    <property type="molecule type" value="Genomic_DNA"/>
</dbReference>
<dbReference type="KEGG" id="fin:KQS_04770"/>
<accession>H8XUD9</accession>